<sequence length="308" mass="32619">MTAAIVLLCVLPLAASLSSTDKCSGTYYRPVRDNLSTSCSITTSKTSSLHTATETQSATESVSLSTSSPLMMSSSPVMIISSIVSGMSPIGFMPTSTLMLNPTQSLTVSVGRASTDDGGLSFVGTSTDTGPQLSISPSSTFSVSSPSLSNSLSFLHTSSYYSSLHSSTPSLISSTSGPSSYELFLVIFGIILFVMVTFIISQYLYFAVYFCLAARRKRYSNTSLQIRMSPISAVETGRQPLHFLIGSVMEKEAIVDYPESYGSVSAARPTGADGEKQAAVSLSFHDVSYAVTSGVFKKTTKVILNNLT</sequence>
<proteinExistence type="predicted"/>
<reference evidence="3" key="1">
    <citation type="submission" date="2017-05" db="UniProtKB">
        <authorList>
            <consortium name="EnsemblMetazoa"/>
        </authorList>
    </citation>
    <scope>IDENTIFICATION</scope>
</reference>
<accession>A0A1X7T3M7</accession>
<keyword evidence="2" id="KW-0732">Signal</keyword>
<feature type="chain" id="PRO_5012869387" evidence="2">
    <location>
        <begin position="17"/>
        <end position="308"/>
    </location>
</feature>
<dbReference type="EnsemblMetazoa" id="Aqu2.1.08961_001">
    <property type="protein sequence ID" value="Aqu2.1.08961_001"/>
    <property type="gene ID" value="Aqu2.1.08961"/>
</dbReference>
<dbReference type="AlphaFoldDB" id="A0A1X7T3M7"/>
<keyword evidence="1" id="KW-1133">Transmembrane helix</keyword>
<feature type="signal peptide" evidence="2">
    <location>
        <begin position="1"/>
        <end position="16"/>
    </location>
</feature>
<dbReference type="OrthoDB" id="66620at2759"/>
<evidence type="ECO:0000256" key="1">
    <source>
        <dbReference type="SAM" id="Phobius"/>
    </source>
</evidence>
<feature type="transmembrane region" description="Helical" evidence="1">
    <location>
        <begin position="183"/>
        <end position="212"/>
    </location>
</feature>
<protein>
    <submittedName>
        <fullName evidence="3">Uncharacterized protein</fullName>
    </submittedName>
</protein>
<name>A0A1X7T3M7_AMPQE</name>
<keyword evidence="1" id="KW-0812">Transmembrane</keyword>
<keyword evidence="1" id="KW-0472">Membrane</keyword>
<organism evidence="3">
    <name type="scientific">Amphimedon queenslandica</name>
    <name type="common">Sponge</name>
    <dbReference type="NCBI Taxonomy" id="400682"/>
    <lineage>
        <taxon>Eukaryota</taxon>
        <taxon>Metazoa</taxon>
        <taxon>Porifera</taxon>
        <taxon>Demospongiae</taxon>
        <taxon>Heteroscleromorpha</taxon>
        <taxon>Haplosclerida</taxon>
        <taxon>Niphatidae</taxon>
        <taxon>Amphimedon</taxon>
    </lineage>
</organism>
<evidence type="ECO:0000313" key="3">
    <source>
        <dbReference type="EnsemblMetazoa" id="Aqu2.1.08961_001"/>
    </source>
</evidence>
<evidence type="ECO:0000256" key="2">
    <source>
        <dbReference type="SAM" id="SignalP"/>
    </source>
</evidence>
<dbReference type="InParanoid" id="A0A1X7T3M7"/>